<proteinExistence type="predicted"/>
<sequence>MRHLNIESDHQKKSSVDPQISEADGEGFLGASLIDLRRKASRGRGGRAAQPLVSRVRSARAPPAVVVALHNLKPVCHDLSHEFGLYRGQP</sequence>
<name>A0A9E7G939_9LILI</name>
<evidence type="ECO:0000256" key="1">
    <source>
        <dbReference type="SAM" id="MobiDB-lite"/>
    </source>
</evidence>
<evidence type="ECO:0000313" key="2">
    <source>
        <dbReference type="EMBL" id="URE08878.1"/>
    </source>
</evidence>
<evidence type="ECO:0000313" key="3">
    <source>
        <dbReference type="Proteomes" id="UP001055439"/>
    </source>
</evidence>
<dbReference type="AlphaFoldDB" id="A0A9E7G939"/>
<dbReference type="Proteomes" id="UP001055439">
    <property type="component" value="Chromosome 6"/>
</dbReference>
<dbReference type="EMBL" id="CP097508">
    <property type="protein sequence ID" value="URE08878.1"/>
    <property type="molecule type" value="Genomic_DNA"/>
</dbReference>
<protein>
    <submittedName>
        <fullName evidence="2">Uncharacterized protein</fullName>
    </submittedName>
</protein>
<reference evidence="2" key="1">
    <citation type="submission" date="2022-05" db="EMBL/GenBank/DDBJ databases">
        <title>The Musa troglodytarum L. genome provides insights into the mechanism of non-climacteric behaviour and enrichment of carotenoids.</title>
        <authorList>
            <person name="Wang J."/>
        </authorList>
    </citation>
    <scope>NUCLEOTIDE SEQUENCE</scope>
    <source>
        <tissue evidence="2">Leaf</tissue>
    </source>
</reference>
<feature type="region of interest" description="Disordered" evidence="1">
    <location>
        <begin position="1"/>
        <end position="23"/>
    </location>
</feature>
<gene>
    <name evidence="2" type="ORF">MUK42_28669</name>
</gene>
<organism evidence="2 3">
    <name type="scientific">Musa troglodytarum</name>
    <name type="common">fe'i banana</name>
    <dbReference type="NCBI Taxonomy" id="320322"/>
    <lineage>
        <taxon>Eukaryota</taxon>
        <taxon>Viridiplantae</taxon>
        <taxon>Streptophyta</taxon>
        <taxon>Embryophyta</taxon>
        <taxon>Tracheophyta</taxon>
        <taxon>Spermatophyta</taxon>
        <taxon>Magnoliopsida</taxon>
        <taxon>Liliopsida</taxon>
        <taxon>Zingiberales</taxon>
        <taxon>Musaceae</taxon>
        <taxon>Musa</taxon>
    </lineage>
</organism>
<accession>A0A9E7G939</accession>
<feature type="compositionally biased region" description="Basic and acidic residues" evidence="1">
    <location>
        <begin position="1"/>
        <end position="15"/>
    </location>
</feature>
<keyword evidence="3" id="KW-1185">Reference proteome</keyword>